<dbReference type="GO" id="GO:0009408">
    <property type="term" value="P:response to heat"/>
    <property type="evidence" value="ECO:0007669"/>
    <property type="project" value="UniProtKB-ARBA"/>
</dbReference>
<dbReference type="Pfam" id="PF00011">
    <property type="entry name" value="HSP20"/>
    <property type="match status" value="2"/>
</dbReference>
<evidence type="ECO:0000256" key="1">
    <source>
        <dbReference type="PROSITE-ProRule" id="PRU00285"/>
    </source>
</evidence>
<gene>
    <name evidence="5" type="ORF">C7M84_010210</name>
</gene>
<protein>
    <submittedName>
        <fullName evidence="5">Heat shock protein 21</fullName>
    </submittedName>
</protein>
<dbReference type="InterPro" id="IPR008978">
    <property type="entry name" value="HSP20-like_chaperone"/>
</dbReference>
<feature type="compositionally biased region" description="Low complexity" evidence="3">
    <location>
        <begin position="66"/>
        <end position="80"/>
    </location>
</feature>
<feature type="region of interest" description="Disordered" evidence="3">
    <location>
        <begin position="717"/>
        <end position="780"/>
    </location>
</feature>
<comment type="caution">
    <text evidence="5">The sequence shown here is derived from an EMBL/GenBank/DDBJ whole genome shotgun (WGS) entry which is preliminary data.</text>
</comment>
<dbReference type="AlphaFoldDB" id="A0A423T4M4"/>
<reference evidence="5 6" key="2">
    <citation type="submission" date="2019-01" db="EMBL/GenBank/DDBJ databases">
        <title>The decoding of complex shrimp genome reveals the adaptation for benthos swimmer, frequently molting mechanism and breeding impact on genome.</title>
        <authorList>
            <person name="Sun Y."/>
            <person name="Gao Y."/>
            <person name="Yu Y."/>
        </authorList>
    </citation>
    <scope>NUCLEOTIDE SEQUENCE [LARGE SCALE GENOMIC DNA]</scope>
    <source>
        <tissue evidence="5">Muscle</tissue>
    </source>
</reference>
<evidence type="ECO:0000313" key="5">
    <source>
        <dbReference type="EMBL" id="ROT71459.1"/>
    </source>
</evidence>
<feature type="compositionally biased region" description="Low complexity" evidence="3">
    <location>
        <begin position="254"/>
        <end position="269"/>
    </location>
</feature>
<accession>A0A423T4M4</accession>
<name>A0A423T4M4_PENVA</name>
<dbReference type="PANTHER" id="PTHR45640">
    <property type="entry name" value="HEAT SHOCK PROTEIN HSP-12.2-RELATED"/>
    <property type="match status" value="1"/>
</dbReference>
<feature type="region of interest" description="Disordered" evidence="3">
    <location>
        <begin position="114"/>
        <end position="140"/>
    </location>
</feature>
<feature type="domain" description="SHSP" evidence="4">
    <location>
        <begin position="1"/>
        <end position="54"/>
    </location>
</feature>
<dbReference type="OrthoDB" id="1431247at2759"/>
<dbReference type="InterPro" id="IPR001436">
    <property type="entry name" value="Alpha-crystallin/sHSP_animal"/>
</dbReference>
<feature type="domain" description="SHSP" evidence="4">
    <location>
        <begin position="621"/>
        <end position="729"/>
    </location>
</feature>
<feature type="compositionally biased region" description="Basic and acidic residues" evidence="3">
    <location>
        <begin position="533"/>
        <end position="547"/>
    </location>
</feature>
<dbReference type="InterPro" id="IPR002068">
    <property type="entry name" value="A-crystallin/Hsp20_dom"/>
</dbReference>
<feature type="compositionally biased region" description="Basic and acidic residues" evidence="3">
    <location>
        <begin position="730"/>
        <end position="760"/>
    </location>
</feature>
<dbReference type="CDD" id="cd06526">
    <property type="entry name" value="metazoan_ACD"/>
    <property type="match status" value="1"/>
</dbReference>
<feature type="compositionally biased region" description="Polar residues" evidence="3">
    <location>
        <begin position="519"/>
        <end position="532"/>
    </location>
</feature>
<evidence type="ECO:0000259" key="4">
    <source>
        <dbReference type="PROSITE" id="PS01031"/>
    </source>
</evidence>
<evidence type="ECO:0000256" key="3">
    <source>
        <dbReference type="SAM" id="MobiDB-lite"/>
    </source>
</evidence>
<feature type="compositionally biased region" description="Polar residues" evidence="3">
    <location>
        <begin position="225"/>
        <end position="241"/>
    </location>
</feature>
<organism evidence="5 6">
    <name type="scientific">Penaeus vannamei</name>
    <name type="common">Whiteleg shrimp</name>
    <name type="synonym">Litopenaeus vannamei</name>
    <dbReference type="NCBI Taxonomy" id="6689"/>
    <lineage>
        <taxon>Eukaryota</taxon>
        <taxon>Metazoa</taxon>
        <taxon>Ecdysozoa</taxon>
        <taxon>Arthropoda</taxon>
        <taxon>Crustacea</taxon>
        <taxon>Multicrustacea</taxon>
        <taxon>Malacostraca</taxon>
        <taxon>Eumalacostraca</taxon>
        <taxon>Eucarida</taxon>
        <taxon>Decapoda</taxon>
        <taxon>Dendrobranchiata</taxon>
        <taxon>Penaeoidea</taxon>
        <taxon>Penaeidae</taxon>
        <taxon>Penaeus</taxon>
    </lineage>
</organism>
<dbReference type="Proteomes" id="UP000283509">
    <property type="component" value="Unassembled WGS sequence"/>
</dbReference>
<keyword evidence="5" id="KW-0346">Stress response</keyword>
<keyword evidence="6" id="KW-1185">Reference proteome</keyword>
<dbReference type="EMBL" id="QCYY01002295">
    <property type="protein sequence ID" value="ROT71459.1"/>
    <property type="molecule type" value="Genomic_DNA"/>
</dbReference>
<dbReference type="PROSITE" id="PS01031">
    <property type="entry name" value="SHSP"/>
    <property type="match status" value="2"/>
</dbReference>
<evidence type="ECO:0000256" key="2">
    <source>
        <dbReference type="RuleBase" id="RU003616"/>
    </source>
</evidence>
<evidence type="ECO:0000313" key="6">
    <source>
        <dbReference type="Proteomes" id="UP000283509"/>
    </source>
</evidence>
<proteinExistence type="inferred from homology"/>
<feature type="region of interest" description="Disordered" evidence="3">
    <location>
        <begin position="54"/>
        <end position="83"/>
    </location>
</feature>
<feature type="compositionally biased region" description="Low complexity" evidence="3">
    <location>
        <begin position="125"/>
        <end position="140"/>
    </location>
</feature>
<reference evidence="5 6" key="1">
    <citation type="submission" date="2018-04" db="EMBL/GenBank/DDBJ databases">
        <authorList>
            <person name="Zhang X."/>
            <person name="Yuan J."/>
            <person name="Li F."/>
            <person name="Xiang J."/>
        </authorList>
    </citation>
    <scope>NUCLEOTIDE SEQUENCE [LARGE SCALE GENOMIC DNA]</scope>
    <source>
        <tissue evidence="5">Muscle</tissue>
    </source>
</reference>
<sequence length="780" mass="87052">MSAHSFRRRFSLPHLTDMTAITSVMSSDGILIINVPEVEEDARQKATVIPVHVEKTENSSRMQNWESSNTSSTASAEATSVQGKSLEVDQEECECARCSLENRCQAKNTQIPLSNASHSRTEEGVSASKQSSSVYTKSSQNEGAEIGSYGSWDTFLPITRRGNFFKDSFFSDIHQDFNSAIKEVLERWNDTDLRLRDRWDGADFLDHYRQLRSRDLKEENQAVTVASGNSSYKNSKAQQAKSIPVTVEGKRAVSQESSSSSTKTSVTNESVKERKEDCECLHSSKTSEEKTSQKPNGMKIPIQIIGSVTKESEKARSSSADTYVSSQENVSQTQVQEQKQRKAETITSKESSAATSTSVNRERQSDTRDDFHRAIKEVLRSWGEESSMFDALTSYRNLRSRDLREENQAVTSLEDESYHKKPTIAIQEVKVPVTIEEKGSKSHTEIEDEIMSSEGGSHEASSAFNISTEGKTKREAHNVKETSAKASSRFSSVDTASFTSNESQTRRHVIPVHYEVGNESDSLEQLDQQRQVTVRDSRVSDDAGKSECEAKVSSDSLKSKRKCASGSSYLPIIRKGLFSEDHFFENVRQNYSEAVKEVLESANEWSCERDAMQVYRNLRQRNLQVENQAFSVTEDEHTHKVVMDVHDFTSGDVTVSLVGGSELVIEGQAEKQEGSCSARKSFCRRFLLPELVERDAISSALSSDGILSVISSKRGKSDAKASSKGFSSETKTRLENKTDSGHSWEEKDVAESLKESDGHSVRTFASSSRAHHHHSYTNHF</sequence>
<feature type="compositionally biased region" description="Low complexity" evidence="3">
    <location>
        <begin position="345"/>
        <end position="358"/>
    </location>
</feature>
<feature type="compositionally biased region" description="Polar residues" evidence="3">
    <location>
        <begin position="317"/>
        <end position="337"/>
    </location>
</feature>
<dbReference type="Gene3D" id="2.60.40.790">
    <property type="match status" value="2"/>
</dbReference>
<dbReference type="SUPFAM" id="SSF49764">
    <property type="entry name" value="HSP20-like chaperones"/>
    <property type="match status" value="1"/>
</dbReference>
<feature type="compositionally biased region" description="Basic and acidic residues" evidence="3">
    <location>
        <begin position="270"/>
        <end position="292"/>
    </location>
</feature>
<feature type="compositionally biased region" description="Basic residues" evidence="3">
    <location>
        <begin position="769"/>
        <end position="780"/>
    </location>
</feature>
<feature type="region of interest" description="Disordered" evidence="3">
    <location>
        <begin position="516"/>
        <end position="547"/>
    </location>
</feature>
<feature type="region of interest" description="Disordered" evidence="3">
    <location>
        <begin position="225"/>
        <end position="368"/>
    </location>
</feature>
<dbReference type="PANTHER" id="PTHR45640:SF26">
    <property type="entry name" value="RE23625P"/>
    <property type="match status" value="1"/>
</dbReference>
<comment type="similarity">
    <text evidence="1 2">Belongs to the small heat shock protein (HSP20) family.</text>
</comment>